<dbReference type="SUPFAM" id="SSF100950">
    <property type="entry name" value="NagB/RpiA/CoA transferase-like"/>
    <property type="match status" value="2"/>
</dbReference>
<dbReference type="PANTHER" id="PTHR21432">
    <property type="entry name" value="ACETYL-COA HYDROLASE-RELATED"/>
    <property type="match status" value="1"/>
</dbReference>
<dbReference type="GO" id="GO:0006083">
    <property type="term" value="P:acetate metabolic process"/>
    <property type="evidence" value="ECO:0007669"/>
    <property type="project" value="InterPro"/>
</dbReference>
<dbReference type="Gene3D" id="3.40.1080.10">
    <property type="entry name" value="Glutaconate Coenzyme A-transferase"/>
    <property type="match status" value="1"/>
</dbReference>
<dbReference type="InterPro" id="IPR037171">
    <property type="entry name" value="NagB/RpiA_transferase-like"/>
</dbReference>
<dbReference type="OrthoDB" id="9801795at2"/>
<reference evidence="3 5" key="2">
    <citation type="submission" date="2017-02" db="EMBL/GenBank/DDBJ databases">
        <authorList>
            <person name="Peterson S.W."/>
        </authorList>
    </citation>
    <scope>NUCLEOTIDE SEQUENCE [LARGE SCALE GENOMIC DNA]</scope>
    <source>
        <strain evidence="3 5">DSM 9653</strain>
    </source>
</reference>
<evidence type="ECO:0000313" key="2">
    <source>
        <dbReference type="EMBL" id="KQK30147.1"/>
    </source>
</evidence>
<reference evidence="2 4" key="1">
    <citation type="submission" date="2015-10" db="EMBL/GenBank/DDBJ databases">
        <title>Draft genome of Bosea thiooxidans.</title>
        <authorList>
            <person name="Wang X."/>
        </authorList>
    </citation>
    <scope>NUCLEOTIDE SEQUENCE [LARGE SCALE GENOMIC DNA]</scope>
    <source>
        <strain evidence="2 4">CGMCC 9174</strain>
    </source>
</reference>
<dbReference type="Proteomes" id="UP000190130">
    <property type="component" value="Unassembled WGS sequence"/>
</dbReference>
<organism evidence="2 4">
    <name type="scientific">Bosea thiooxidans</name>
    <dbReference type="NCBI Taxonomy" id="53254"/>
    <lineage>
        <taxon>Bacteria</taxon>
        <taxon>Pseudomonadati</taxon>
        <taxon>Pseudomonadota</taxon>
        <taxon>Alphaproteobacteria</taxon>
        <taxon>Hyphomicrobiales</taxon>
        <taxon>Boseaceae</taxon>
        <taxon>Bosea</taxon>
    </lineage>
</organism>
<gene>
    <name evidence="2" type="ORF">ARD30_14940</name>
    <name evidence="3" type="ORF">SAMN05660750_04367</name>
</gene>
<dbReference type="EMBL" id="FUYX01000015">
    <property type="protein sequence ID" value="SKC11543.1"/>
    <property type="molecule type" value="Genomic_DNA"/>
</dbReference>
<evidence type="ECO:0000313" key="5">
    <source>
        <dbReference type="Proteomes" id="UP000190130"/>
    </source>
</evidence>
<feature type="domain" description="Acetyl-CoA hydrolase/transferase C-terminal" evidence="1">
    <location>
        <begin position="261"/>
        <end position="409"/>
    </location>
</feature>
<proteinExistence type="predicted"/>
<sequence>MRRIEAGALDLAAFIRPGDRVLCGQVSAEPQTLAAALPAALGAAGPFETFLGTVTSTSFDAAPAEMRFAGYGAMGRASRLARRRQLDVWPLHYGALEAGFASGRIRADVVLLQLAAGPGGLCATLANDYVLAAARQARCVIAEVSSRAPWCVGAEIAPGLRVDALVETEREPVSSPATAAGEVERAIAGHVAALVPDGATIQIGIGAIPDAILDGFADHRELGIHSGVFGDRMAELIAGGVFTDARKTVDRGQAVANVVVGSRRAFDMLDRNDAIRLRPAAHTHAHSVLARQERMTAINAAIEVDLSGQINAETADGAPVGGAGGMCDFIRGARASQGGRAIVALRATDRTGKVSRIVPRVATVTVARTDADTIVTEYGIAELAHRSDAERARALIAIAAPQHREMLERSLCEGDTR</sequence>
<protein>
    <submittedName>
        <fullName evidence="3">Acyl-CoA hydrolase</fullName>
    </submittedName>
</protein>
<evidence type="ECO:0000313" key="3">
    <source>
        <dbReference type="EMBL" id="SKC11543.1"/>
    </source>
</evidence>
<evidence type="ECO:0000259" key="1">
    <source>
        <dbReference type="Pfam" id="PF13336"/>
    </source>
</evidence>
<dbReference type="InterPro" id="IPR038460">
    <property type="entry name" value="AcetylCoA_hyd_C_sf"/>
</dbReference>
<dbReference type="EMBL" id="LMAR01000042">
    <property type="protein sequence ID" value="KQK30147.1"/>
    <property type="molecule type" value="Genomic_DNA"/>
</dbReference>
<dbReference type="PANTHER" id="PTHR21432:SF20">
    <property type="entry name" value="ACETYL-COA HYDROLASE"/>
    <property type="match status" value="1"/>
</dbReference>
<dbReference type="GO" id="GO:0008775">
    <property type="term" value="F:acetate CoA-transferase activity"/>
    <property type="evidence" value="ECO:0007669"/>
    <property type="project" value="InterPro"/>
</dbReference>
<dbReference type="Pfam" id="PF13336">
    <property type="entry name" value="AcetylCoA_hyd_C"/>
    <property type="match status" value="1"/>
</dbReference>
<dbReference type="STRING" id="53254.SAMN05660750_04367"/>
<evidence type="ECO:0000313" key="4">
    <source>
        <dbReference type="Proteomes" id="UP000051562"/>
    </source>
</evidence>
<dbReference type="AlphaFoldDB" id="A0A0Q3KKQ4"/>
<name>A0A0Q3KKQ4_9HYPH</name>
<dbReference type="InterPro" id="IPR046433">
    <property type="entry name" value="ActCoA_hydro"/>
</dbReference>
<dbReference type="GO" id="GO:0016787">
    <property type="term" value="F:hydrolase activity"/>
    <property type="evidence" value="ECO:0007669"/>
    <property type="project" value="UniProtKB-KW"/>
</dbReference>
<keyword evidence="4" id="KW-1185">Reference proteome</keyword>
<dbReference type="Gene3D" id="3.30.750.70">
    <property type="entry name" value="4-hydroxybutyrate coenzyme like domains"/>
    <property type="match status" value="1"/>
</dbReference>
<dbReference type="RefSeq" id="WP_055728550.1">
    <property type="nucleotide sequence ID" value="NZ_FUYX01000015.1"/>
</dbReference>
<keyword evidence="3" id="KW-0378">Hydrolase</keyword>
<accession>A0A0Q3KKQ4</accession>
<dbReference type="InterPro" id="IPR026888">
    <property type="entry name" value="AcetylCoA_hyd_C"/>
</dbReference>
<dbReference type="Proteomes" id="UP000051562">
    <property type="component" value="Unassembled WGS sequence"/>
</dbReference>
<dbReference type="Gene3D" id="3.40.1080.20">
    <property type="entry name" value="Acetyl-CoA hydrolase/transferase C-terminal domain"/>
    <property type="match status" value="1"/>
</dbReference>